<accession>A0ABR5PQF9</accession>
<dbReference type="RefSeq" id="WP_057810139.1">
    <property type="nucleotide sequence ID" value="NZ_AZGN01000023.1"/>
</dbReference>
<evidence type="ECO:0000313" key="1">
    <source>
        <dbReference type="EMBL" id="KRM33603.1"/>
    </source>
</evidence>
<comment type="caution">
    <text evidence="1">The sequence shown here is derived from an EMBL/GenBank/DDBJ whole genome shotgun (WGS) entry which is preliminary data.</text>
</comment>
<sequence length="412" mass="48828">MMKDELKIFVIEDGKPVSSDIIQKFNLQIKDLSKNSDSEIISDFVGIVRRESSILFSMPKHYYDKNEFDNLDITKKLYYIKLVMNTIFSSVLSNTYSEFHNSDLETDLSFESFYKIYDYYKKFGLFYKKRTTVKKGYKGHISWHRVLTTSKKIISNGNLLFLPLYVDKKVNDETLITRCMIFAINYTNYLFSLFVDLPNASGLSSFGIDRTLLDNRSLVISKLKNLQNKIFKDIDIRLLDNLITFFEGLNFSSEKIHDLKFQNFNNIWEKAVEKYLNNYFQCVNNDRLIFSKSKVKNNFSKIPFSEFNLANTNHTLEPDHYFYNKSNDIQYIFDSKYYTVLKNFDYKEFSYHILLMNRAATTYDALIMPTRAKNRTEQYIQINKNYLPKGINSVKIYLVYLNMIHVLKNFID</sequence>
<evidence type="ECO:0000313" key="2">
    <source>
        <dbReference type="Proteomes" id="UP000051735"/>
    </source>
</evidence>
<reference evidence="1 2" key="1">
    <citation type="journal article" date="2015" name="Genome Announc.">
        <title>Expanding the biotechnology potential of lactobacilli through comparative genomics of 213 strains and associated genera.</title>
        <authorList>
            <person name="Sun Z."/>
            <person name="Harris H.M."/>
            <person name="McCann A."/>
            <person name="Guo C."/>
            <person name="Argimon S."/>
            <person name="Zhang W."/>
            <person name="Yang X."/>
            <person name="Jeffery I.B."/>
            <person name="Cooney J.C."/>
            <person name="Kagawa T.F."/>
            <person name="Liu W."/>
            <person name="Song Y."/>
            <person name="Salvetti E."/>
            <person name="Wrobel A."/>
            <person name="Rasinkangas P."/>
            <person name="Parkhill J."/>
            <person name="Rea M.C."/>
            <person name="O'Sullivan O."/>
            <person name="Ritari J."/>
            <person name="Douillard F.P."/>
            <person name="Paul Ross R."/>
            <person name="Yang R."/>
            <person name="Briner A.E."/>
            <person name="Felis G.E."/>
            <person name="de Vos W.M."/>
            <person name="Barrangou R."/>
            <person name="Klaenhammer T.R."/>
            <person name="Caufield P.W."/>
            <person name="Cui Y."/>
            <person name="Zhang H."/>
            <person name="O'Toole P.W."/>
        </authorList>
    </citation>
    <scope>NUCLEOTIDE SEQUENCE [LARGE SCALE GENOMIC DNA]</scope>
    <source>
        <strain evidence="1 2">DSM 6629</strain>
    </source>
</reference>
<protein>
    <recommendedName>
        <fullName evidence="3">LlaJI restriction endonuclease</fullName>
    </recommendedName>
</protein>
<evidence type="ECO:0008006" key="3">
    <source>
        <dbReference type="Google" id="ProtNLM"/>
    </source>
</evidence>
<dbReference type="InterPro" id="IPR018579">
    <property type="entry name" value="Restrct_endonuc_II_LlaJI"/>
</dbReference>
<keyword evidence="2" id="KW-1185">Reference proteome</keyword>
<gene>
    <name evidence="1" type="ORF">FC44_GL001049</name>
</gene>
<dbReference type="Pfam" id="PF09563">
    <property type="entry name" value="RE_LlaJI"/>
    <property type="match status" value="1"/>
</dbReference>
<organism evidence="1 2">
    <name type="scientific">Lactobacillus intestinalis DSM 6629</name>
    <dbReference type="NCBI Taxonomy" id="1423761"/>
    <lineage>
        <taxon>Bacteria</taxon>
        <taxon>Bacillati</taxon>
        <taxon>Bacillota</taxon>
        <taxon>Bacilli</taxon>
        <taxon>Lactobacillales</taxon>
        <taxon>Lactobacillaceae</taxon>
        <taxon>Lactobacillus</taxon>
    </lineage>
</organism>
<dbReference type="GeneID" id="75117035"/>
<proteinExistence type="predicted"/>
<dbReference type="Proteomes" id="UP000051735">
    <property type="component" value="Unassembled WGS sequence"/>
</dbReference>
<dbReference type="EMBL" id="AZGN01000023">
    <property type="protein sequence ID" value="KRM33603.1"/>
    <property type="molecule type" value="Genomic_DNA"/>
</dbReference>
<name>A0ABR5PQF9_9LACO</name>